<reference evidence="2" key="2">
    <citation type="submission" date="2022-01" db="EMBL/GenBank/DDBJ databases">
        <authorList>
            <person name="Yamashiro T."/>
            <person name="Shiraishi A."/>
            <person name="Satake H."/>
            <person name="Nakayama K."/>
        </authorList>
    </citation>
    <scope>NUCLEOTIDE SEQUENCE</scope>
</reference>
<evidence type="ECO:0000313" key="2">
    <source>
        <dbReference type="EMBL" id="GJT20210.1"/>
    </source>
</evidence>
<comment type="caution">
    <text evidence="2">The sequence shown here is derived from an EMBL/GenBank/DDBJ whole genome shotgun (WGS) entry which is preliminary data.</text>
</comment>
<sequence>MENHNTETGNKENKDTVPEKEIITDDIYNWITEKYGAPNETWNGDQIALVADDVVKTFFDKSDSKQAAVGFEISSGIEELESSSTSKLESSSTGDDSDDEEFSSLSEDDREEEAEDDTDEEAEDDTEDDTDDETWSPKTIGTTSNKGATSSSSPSRKKTIVNRGEPVRHCILGLPNPKTCEMIRKKEFRVTKEDVKKQVNDSNEQEQGLAPEDFAARNDLDQALHMIKALHDGAATTLKQCI</sequence>
<dbReference type="EMBL" id="BQNB010013783">
    <property type="protein sequence ID" value="GJT20210.1"/>
    <property type="molecule type" value="Genomic_DNA"/>
</dbReference>
<dbReference type="Proteomes" id="UP001151760">
    <property type="component" value="Unassembled WGS sequence"/>
</dbReference>
<feature type="compositionally biased region" description="Polar residues" evidence="1">
    <location>
        <begin position="136"/>
        <end position="154"/>
    </location>
</feature>
<feature type="compositionally biased region" description="Acidic residues" evidence="1">
    <location>
        <begin position="95"/>
        <end position="134"/>
    </location>
</feature>
<reference evidence="2" key="1">
    <citation type="journal article" date="2022" name="Int. J. Mol. Sci.">
        <title>Draft Genome of Tanacetum Coccineum: Genomic Comparison of Closely Related Tanacetum-Family Plants.</title>
        <authorList>
            <person name="Yamashiro T."/>
            <person name="Shiraishi A."/>
            <person name="Nakayama K."/>
            <person name="Satake H."/>
        </authorList>
    </citation>
    <scope>NUCLEOTIDE SEQUENCE</scope>
</reference>
<evidence type="ECO:0000256" key="1">
    <source>
        <dbReference type="SAM" id="MobiDB-lite"/>
    </source>
</evidence>
<accession>A0ABQ5BZJ9</accession>
<protein>
    <submittedName>
        <fullName evidence="2">Uncharacterized protein</fullName>
    </submittedName>
</protein>
<organism evidence="2 3">
    <name type="scientific">Tanacetum coccineum</name>
    <dbReference type="NCBI Taxonomy" id="301880"/>
    <lineage>
        <taxon>Eukaryota</taxon>
        <taxon>Viridiplantae</taxon>
        <taxon>Streptophyta</taxon>
        <taxon>Embryophyta</taxon>
        <taxon>Tracheophyta</taxon>
        <taxon>Spermatophyta</taxon>
        <taxon>Magnoliopsida</taxon>
        <taxon>eudicotyledons</taxon>
        <taxon>Gunneridae</taxon>
        <taxon>Pentapetalae</taxon>
        <taxon>asterids</taxon>
        <taxon>campanulids</taxon>
        <taxon>Asterales</taxon>
        <taxon>Asteraceae</taxon>
        <taxon>Asteroideae</taxon>
        <taxon>Anthemideae</taxon>
        <taxon>Anthemidinae</taxon>
        <taxon>Tanacetum</taxon>
    </lineage>
</organism>
<gene>
    <name evidence="2" type="ORF">Tco_0878916</name>
</gene>
<feature type="compositionally biased region" description="Low complexity" evidence="1">
    <location>
        <begin position="75"/>
        <end position="94"/>
    </location>
</feature>
<feature type="region of interest" description="Disordered" evidence="1">
    <location>
        <begin position="1"/>
        <end position="20"/>
    </location>
</feature>
<evidence type="ECO:0000313" key="3">
    <source>
        <dbReference type="Proteomes" id="UP001151760"/>
    </source>
</evidence>
<keyword evidence="3" id="KW-1185">Reference proteome</keyword>
<feature type="region of interest" description="Disordered" evidence="1">
    <location>
        <begin position="75"/>
        <end position="164"/>
    </location>
</feature>
<name>A0ABQ5BZJ9_9ASTR</name>
<proteinExistence type="predicted"/>